<feature type="transmembrane region" description="Helical" evidence="1">
    <location>
        <begin position="446"/>
        <end position="462"/>
    </location>
</feature>
<feature type="transmembrane region" description="Helical" evidence="1">
    <location>
        <begin position="209"/>
        <end position="226"/>
    </location>
</feature>
<feature type="transmembrane region" description="Helical" evidence="1">
    <location>
        <begin position="416"/>
        <end position="434"/>
    </location>
</feature>
<sequence>MYGIDCVRHAVLRHGCEDEWEKNVNSTIKRCAIALILCLFCEVFVFNLAFWTSRNYEPVQTTVSVGEGLEQIGDFTYRVTDADTATLDFQRDDIHVDNVHIPLVNADAPRARMEDPSHPGTKTVGTASGNGLLKIRIETNDAGHSAAKLLPETSLNGKVPQSQWIRMRLAGQSTAFVIHVTSPVGTVFQLSGEPQLNVPRPFMVNPIRIAVYLIIIFFAASAPRLRRHWVATTDRERALYWIGTSVLGVLLVGAVTFITRPWESLRTSTWPPDFEYQWIARSIVSGHTWLDYPVSDTLQAMANPYDNDARIAAHQQSGETYLIDFVYFNGHYYSYFGVLPCVLFFIPYLLLTGNDLAPWKVVLLLGIVLALLSITLVRLLFKRWGANVPMPLQALAGLAAVCAVQPTMYLSFMSTIYAVPIVSGLSLIVGAICLWMKASLLERGKLYWVLIALGGVLIGLNVGCRPPMCIAVFLAPIILFRAIDGQDRRSRKRSIGRTVRIWLINAFAVALPSLLAALPFLWWNKVRFGSYTEFGAAYQLTGHDMRATVGGIARFPYAIWQGLLSPASVRESFPFLTVVSNTPYFAGDYQGFYGVEPRAGGLLFWAPLGFVALALLVKRVRKAVDRDVVVLAVASLVMGVAVLFIDVLVATLTTRYLSDFGYLFVIGGTLSLIAWGRSEEQFDNRVAYRVGAFLCLLTLLLAIGSVFMTGRYSQLMDTNPEMFTMARVAFSVFA</sequence>
<organism evidence="2 3">
    <name type="scientific">Bifidobacterium olomucense</name>
    <dbReference type="NCBI Taxonomy" id="2675324"/>
    <lineage>
        <taxon>Bacteria</taxon>
        <taxon>Bacillati</taxon>
        <taxon>Actinomycetota</taxon>
        <taxon>Actinomycetes</taxon>
        <taxon>Bifidobacteriales</taxon>
        <taxon>Bifidobacteriaceae</taxon>
        <taxon>Bifidobacterium</taxon>
    </lineage>
</organism>
<feature type="transmembrane region" description="Helical" evidence="1">
    <location>
        <begin position="392"/>
        <end position="410"/>
    </location>
</feature>
<keyword evidence="1" id="KW-0812">Transmembrane</keyword>
<dbReference type="Proteomes" id="UP000543419">
    <property type="component" value="Unassembled WGS sequence"/>
</dbReference>
<feature type="transmembrane region" description="Helical" evidence="1">
    <location>
        <begin position="629"/>
        <end position="650"/>
    </location>
</feature>
<keyword evidence="1" id="KW-1133">Transmembrane helix</keyword>
<gene>
    <name evidence="2" type="ORF">G1C97_1380</name>
</gene>
<accession>A0A7Y0EYF5</accession>
<comment type="caution">
    <text evidence="2">The sequence shown here is derived from an EMBL/GenBank/DDBJ whole genome shotgun (WGS) entry which is preliminary data.</text>
</comment>
<feature type="transmembrane region" description="Helical" evidence="1">
    <location>
        <begin position="357"/>
        <end position="380"/>
    </location>
</feature>
<proteinExistence type="predicted"/>
<protein>
    <recommendedName>
        <fullName evidence="4">Glycosyltransferase</fullName>
    </recommendedName>
</protein>
<dbReference type="EMBL" id="JAAIIG010000005">
    <property type="protein sequence ID" value="NMM98428.1"/>
    <property type="molecule type" value="Genomic_DNA"/>
</dbReference>
<evidence type="ECO:0000313" key="2">
    <source>
        <dbReference type="EMBL" id="NMM98428.1"/>
    </source>
</evidence>
<feature type="transmembrane region" description="Helical" evidence="1">
    <location>
        <begin position="656"/>
        <end position="675"/>
    </location>
</feature>
<reference evidence="2 3" key="1">
    <citation type="submission" date="2020-02" db="EMBL/GenBank/DDBJ databases">
        <title>Characterization of phylogenetic diversity of novel bifidobacterial species isolated in Czech ZOOs.</title>
        <authorList>
            <person name="Lugli G.A."/>
            <person name="Vera N.B."/>
            <person name="Ventura M."/>
        </authorList>
    </citation>
    <scope>NUCLEOTIDE SEQUENCE [LARGE SCALE GENOMIC DNA]</scope>
    <source>
        <strain evidence="2 3">DSM 109959</strain>
    </source>
</reference>
<keyword evidence="3" id="KW-1185">Reference proteome</keyword>
<feature type="transmembrane region" description="Helical" evidence="1">
    <location>
        <begin position="687"/>
        <end position="708"/>
    </location>
</feature>
<dbReference type="AlphaFoldDB" id="A0A7Y0EYF5"/>
<feature type="transmembrane region" description="Helical" evidence="1">
    <location>
        <begin position="332"/>
        <end position="351"/>
    </location>
</feature>
<keyword evidence="1" id="KW-0472">Membrane</keyword>
<evidence type="ECO:0000256" key="1">
    <source>
        <dbReference type="SAM" id="Phobius"/>
    </source>
</evidence>
<feature type="transmembrane region" description="Helical" evidence="1">
    <location>
        <begin position="238"/>
        <end position="258"/>
    </location>
</feature>
<evidence type="ECO:0008006" key="4">
    <source>
        <dbReference type="Google" id="ProtNLM"/>
    </source>
</evidence>
<feature type="transmembrane region" description="Helical" evidence="1">
    <location>
        <begin position="599"/>
        <end position="617"/>
    </location>
</feature>
<feature type="transmembrane region" description="Helical" evidence="1">
    <location>
        <begin position="503"/>
        <end position="523"/>
    </location>
</feature>
<name>A0A7Y0EYF5_9BIFI</name>
<evidence type="ECO:0000313" key="3">
    <source>
        <dbReference type="Proteomes" id="UP000543419"/>
    </source>
</evidence>
<feature type="transmembrane region" description="Helical" evidence="1">
    <location>
        <begin position="32"/>
        <end position="51"/>
    </location>
</feature>